<organism evidence="1">
    <name type="scientific">Oryza punctata</name>
    <name type="common">Red rice</name>
    <dbReference type="NCBI Taxonomy" id="4537"/>
    <lineage>
        <taxon>Eukaryota</taxon>
        <taxon>Viridiplantae</taxon>
        <taxon>Streptophyta</taxon>
        <taxon>Embryophyta</taxon>
        <taxon>Tracheophyta</taxon>
        <taxon>Spermatophyta</taxon>
        <taxon>Magnoliopsida</taxon>
        <taxon>Liliopsida</taxon>
        <taxon>Poales</taxon>
        <taxon>Poaceae</taxon>
        <taxon>BOP clade</taxon>
        <taxon>Oryzoideae</taxon>
        <taxon>Oryzeae</taxon>
        <taxon>Oryzinae</taxon>
        <taxon>Oryza</taxon>
    </lineage>
</organism>
<dbReference type="HOGENOM" id="CLU_2516573_0_0_1"/>
<proteinExistence type="predicted"/>
<accession>A0A0E0KT74</accession>
<protein>
    <submittedName>
        <fullName evidence="1">Uncharacterized protein</fullName>
    </submittedName>
</protein>
<evidence type="ECO:0000313" key="2">
    <source>
        <dbReference type="Proteomes" id="UP000026962"/>
    </source>
</evidence>
<reference evidence="1" key="2">
    <citation type="submission" date="2018-05" db="EMBL/GenBank/DDBJ databases">
        <title>OpunRS2 (Oryza punctata Reference Sequence Version 2).</title>
        <authorList>
            <person name="Zhang J."/>
            <person name="Kudrna D."/>
            <person name="Lee S."/>
            <person name="Talag J."/>
            <person name="Welchert J."/>
            <person name="Wing R.A."/>
        </authorList>
    </citation>
    <scope>NUCLEOTIDE SEQUENCE [LARGE SCALE GENOMIC DNA]</scope>
</reference>
<keyword evidence="2" id="KW-1185">Reference proteome</keyword>
<dbReference type="AlphaFoldDB" id="A0A0E0KT74"/>
<reference evidence="1" key="1">
    <citation type="submission" date="2015-04" db="UniProtKB">
        <authorList>
            <consortium name="EnsemblPlants"/>
        </authorList>
    </citation>
    <scope>IDENTIFICATION</scope>
</reference>
<dbReference type="EnsemblPlants" id="OPUNC04G17480.1">
    <property type="protein sequence ID" value="OPUNC04G17480.1"/>
    <property type="gene ID" value="OPUNC04G17480"/>
</dbReference>
<evidence type="ECO:0000313" key="1">
    <source>
        <dbReference type="EnsemblPlants" id="OPUNC04G17480.1"/>
    </source>
</evidence>
<dbReference type="Gramene" id="OPUNC04G17480.1">
    <property type="protein sequence ID" value="OPUNC04G17480.1"/>
    <property type="gene ID" value="OPUNC04G17480"/>
</dbReference>
<name>A0A0E0KT74_ORYPU</name>
<dbReference type="Proteomes" id="UP000026962">
    <property type="component" value="Chromosome 4"/>
</dbReference>
<sequence>MGVQGDSGNEATSATLGRCDVLQELTGCRFPWEKRKDEGSQQRWNLWTCDGGDNGADHRFKSGVDRLEDPWEMELELKLVCTMLV</sequence>